<keyword evidence="3" id="KW-1185">Reference proteome</keyword>
<accession>A0ABP0TFK5</accession>
<evidence type="ECO:0000256" key="1">
    <source>
        <dbReference type="SAM" id="MobiDB-lite"/>
    </source>
</evidence>
<proteinExistence type="predicted"/>
<dbReference type="EMBL" id="OZ019902">
    <property type="protein sequence ID" value="CAK9195221.1"/>
    <property type="molecule type" value="Genomic_DNA"/>
</dbReference>
<dbReference type="Proteomes" id="UP001497512">
    <property type="component" value="Chromosome 10"/>
</dbReference>
<reference evidence="2" key="1">
    <citation type="submission" date="2024-02" db="EMBL/GenBank/DDBJ databases">
        <authorList>
            <consortium name="ELIXIR-Norway"/>
            <consortium name="Elixir Norway"/>
        </authorList>
    </citation>
    <scope>NUCLEOTIDE SEQUENCE</scope>
</reference>
<evidence type="ECO:0000313" key="2">
    <source>
        <dbReference type="EMBL" id="CAK9195221.1"/>
    </source>
</evidence>
<name>A0ABP0TFK5_9BRYO</name>
<gene>
    <name evidence="2" type="ORF">CSSPTR1EN2_LOCUS2916</name>
</gene>
<sequence>MKKPKTAISSGSHWLGTYLPRDGGLLLKSTLRSRLYCRVPGVLKKAQLDPPPSPWEEGGRPAHMHRKTSAQPQRKGALTAGLPLHSEAELQASESLYWRRQGVLLRLLLLQRHVGLEVQEPSSFFVQMIP</sequence>
<organism evidence="2 3">
    <name type="scientific">Sphagnum troendelagicum</name>
    <dbReference type="NCBI Taxonomy" id="128251"/>
    <lineage>
        <taxon>Eukaryota</taxon>
        <taxon>Viridiplantae</taxon>
        <taxon>Streptophyta</taxon>
        <taxon>Embryophyta</taxon>
        <taxon>Bryophyta</taxon>
        <taxon>Sphagnophytina</taxon>
        <taxon>Sphagnopsida</taxon>
        <taxon>Sphagnales</taxon>
        <taxon>Sphagnaceae</taxon>
        <taxon>Sphagnum</taxon>
    </lineage>
</organism>
<evidence type="ECO:0000313" key="3">
    <source>
        <dbReference type="Proteomes" id="UP001497512"/>
    </source>
</evidence>
<feature type="region of interest" description="Disordered" evidence="1">
    <location>
        <begin position="46"/>
        <end position="77"/>
    </location>
</feature>
<protein>
    <submittedName>
        <fullName evidence="2">Uncharacterized protein</fullName>
    </submittedName>
</protein>